<accession>A0A371XCC4</accession>
<evidence type="ECO:0000256" key="2">
    <source>
        <dbReference type="ARBA" id="ARBA00023002"/>
    </source>
</evidence>
<dbReference type="SUPFAM" id="SSF51735">
    <property type="entry name" value="NAD(P)-binding Rossmann-fold domains"/>
    <property type="match status" value="1"/>
</dbReference>
<dbReference type="Pfam" id="PF02826">
    <property type="entry name" value="2-Hacid_dh_C"/>
    <property type="match status" value="1"/>
</dbReference>
<evidence type="ECO:0000313" key="7">
    <source>
        <dbReference type="EMBL" id="RFC66877.1"/>
    </source>
</evidence>
<dbReference type="InterPro" id="IPR050223">
    <property type="entry name" value="D-isomer_2-hydroxyacid_DH"/>
</dbReference>
<keyword evidence="8" id="KW-1185">Reference proteome</keyword>
<dbReference type="InterPro" id="IPR029753">
    <property type="entry name" value="D-isomer_DH_CS"/>
</dbReference>
<evidence type="ECO:0000256" key="1">
    <source>
        <dbReference type="ARBA" id="ARBA00005854"/>
    </source>
</evidence>
<comment type="caution">
    <text evidence="7">The sequence shown here is derived from an EMBL/GenBank/DDBJ whole genome shotgun (WGS) entry which is preliminary data.</text>
</comment>
<dbReference type="PROSITE" id="PS00671">
    <property type="entry name" value="D_2_HYDROXYACID_DH_3"/>
    <property type="match status" value="1"/>
</dbReference>
<dbReference type="InterPro" id="IPR036291">
    <property type="entry name" value="NAD(P)-bd_dom_sf"/>
</dbReference>
<dbReference type="Proteomes" id="UP000262379">
    <property type="component" value="Unassembled WGS sequence"/>
</dbReference>
<dbReference type="Gene3D" id="3.40.50.720">
    <property type="entry name" value="NAD(P)-binding Rossmann-like Domain"/>
    <property type="match status" value="2"/>
</dbReference>
<dbReference type="GO" id="GO:0016616">
    <property type="term" value="F:oxidoreductase activity, acting on the CH-OH group of donors, NAD or NADP as acceptor"/>
    <property type="evidence" value="ECO:0007669"/>
    <property type="project" value="InterPro"/>
</dbReference>
<evidence type="ECO:0000256" key="3">
    <source>
        <dbReference type="ARBA" id="ARBA00023027"/>
    </source>
</evidence>
<dbReference type="RefSeq" id="WP_116624459.1">
    <property type="nucleotide sequence ID" value="NZ_QURN01000010.1"/>
</dbReference>
<evidence type="ECO:0000256" key="4">
    <source>
        <dbReference type="RuleBase" id="RU003719"/>
    </source>
</evidence>
<feature type="domain" description="D-isomer specific 2-hydroxyacid dehydrogenase NAD-binding" evidence="6">
    <location>
        <begin position="104"/>
        <end position="279"/>
    </location>
</feature>
<dbReference type="InterPro" id="IPR029752">
    <property type="entry name" value="D-isomer_DH_CS1"/>
</dbReference>
<dbReference type="EMBL" id="QURN01000010">
    <property type="protein sequence ID" value="RFC66877.1"/>
    <property type="molecule type" value="Genomic_DNA"/>
</dbReference>
<dbReference type="SUPFAM" id="SSF52283">
    <property type="entry name" value="Formate/glycerate dehydrogenase catalytic domain-like"/>
    <property type="match status" value="1"/>
</dbReference>
<name>A0A371XCC4_9HYPH</name>
<dbReference type="PANTHER" id="PTHR10996">
    <property type="entry name" value="2-HYDROXYACID DEHYDROGENASE-RELATED"/>
    <property type="match status" value="1"/>
</dbReference>
<dbReference type="GO" id="GO:0051287">
    <property type="term" value="F:NAD binding"/>
    <property type="evidence" value="ECO:0007669"/>
    <property type="project" value="InterPro"/>
</dbReference>
<evidence type="ECO:0000313" key="8">
    <source>
        <dbReference type="Proteomes" id="UP000262379"/>
    </source>
</evidence>
<organism evidence="7 8">
    <name type="scientific">Mesorhizobium denitrificans</name>
    <dbReference type="NCBI Taxonomy" id="2294114"/>
    <lineage>
        <taxon>Bacteria</taxon>
        <taxon>Pseudomonadati</taxon>
        <taxon>Pseudomonadota</taxon>
        <taxon>Alphaproteobacteria</taxon>
        <taxon>Hyphomicrobiales</taxon>
        <taxon>Phyllobacteriaceae</taxon>
        <taxon>Mesorhizobium</taxon>
    </lineage>
</organism>
<dbReference type="Pfam" id="PF00389">
    <property type="entry name" value="2-Hacid_dh"/>
    <property type="match status" value="1"/>
</dbReference>
<gene>
    <name evidence="7" type="ORF">DY251_13585</name>
</gene>
<dbReference type="CDD" id="cd12173">
    <property type="entry name" value="PGDH_4"/>
    <property type="match status" value="1"/>
</dbReference>
<dbReference type="InterPro" id="IPR006140">
    <property type="entry name" value="D-isomer_DH_NAD-bd"/>
</dbReference>
<dbReference type="AlphaFoldDB" id="A0A371XCC4"/>
<dbReference type="InterPro" id="IPR006139">
    <property type="entry name" value="D-isomer_2_OHA_DH_cat_dom"/>
</dbReference>
<dbReference type="PROSITE" id="PS00065">
    <property type="entry name" value="D_2_HYDROXYACID_DH_1"/>
    <property type="match status" value="1"/>
</dbReference>
<proteinExistence type="inferred from homology"/>
<comment type="similarity">
    <text evidence="1 4">Belongs to the D-isomer specific 2-hydroxyacid dehydrogenase family.</text>
</comment>
<sequence length="325" mass="35043">MSATIYSTHKLHPRAEDILRSAGNLVIASALIDEVLIEEGRKADVIIVRAPLPPVLFDDAPKLRAAIRHGAGIDMIPFEEATRAGVLIANVPGANARTVAEHVLMMSMMLLRRFRIVDSDLRSKGWLAGREHSNDGHDIGGRTLGIVGFGNVGAALAEMARNGFGMNVIAHNRSPKPAPGVEFLALDELITRADIVVLCCPLTPETRGLIDARRIGLMKPGALIVNVSRGPVIVDDALLAALREGRIGGAALDVFAEQPLPPESPYFGFPNVIITPHMAGITDESMMRMGVGAAEEAVSILRGDLPHNLRNPDVVEHYRQRFPQK</sequence>
<protein>
    <submittedName>
        <fullName evidence="7">Dehydrogenase</fullName>
    </submittedName>
</protein>
<reference evidence="8" key="1">
    <citation type="submission" date="2018-08" db="EMBL/GenBank/DDBJ databases">
        <authorList>
            <person name="Im W.T."/>
        </authorList>
    </citation>
    <scope>NUCLEOTIDE SEQUENCE [LARGE SCALE GENOMIC DNA]</scope>
    <source>
        <strain evidence="8">LA-28</strain>
    </source>
</reference>
<evidence type="ECO:0000259" key="6">
    <source>
        <dbReference type="Pfam" id="PF02826"/>
    </source>
</evidence>
<feature type="domain" description="D-isomer specific 2-hydroxyacid dehydrogenase catalytic" evidence="5">
    <location>
        <begin position="8"/>
        <end position="308"/>
    </location>
</feature>
<evidence type="ECO:0000259" key="5">
    <source>
        <dbReference type="Pfam" id="PF00389"/>
    </source>
</evidence>
<keyword evidence="3" id="KW-0520">NAD</keyword>
<keyword evidence="2 4" id="KW-0560">Oxidoreductase</keyword>
<dbReference type="FunFam" id="3.40.50.720:FF:000203">
    <property type="entry name" value="D-3-phosphoglycerate dehydrogenase (SerA)"/>
    <property type="match status" value="1"/>
</dbReference>